<dbReference type="AlphaFoldDB" id="A0A9P5MTE0"/>
<gene>
    <name evidence="1" type="ORF">DFH94DRAFT_604169</name>
</gene>
<protein>
    <submittedName>
        <fullName evidence="1">Uncharacterized protein</fullName>
    </submittedName>
</protein>
<sequence>SVSLASIEKLLANIPRLEPDGTNWTVFSMRFCLAMQATRRWGYFDGTMPRSTFKDPSAPTRTEIEALERWEHEDLIACYLL</sequence>
<name>A0A9P5MTE0_9AGAM</name>
<comment type="caution">
    <text evidence="1">The sequence shown here is derived from an EMBL/GenBank/DDBJ whole genome shotgun (WGS) entry which is preliminary data.</text>
</comment>
<feature type="non-terminal residue" evidence="1">
    <location>
        <position position="1"/>
    </location>
</feature>
<proteinExistence type="predicted"/>
<feature type="non-terminal residue" evidence="1">
    <location>
        <position position="81"/>
    </location>
</feature>
<evidence type="ECO:0000313" key="1">
    <source>
        <dbReference type="EMBL" id="KAF8478155.1"/>
    </source>
</evidence>
<dbReference type="OrthoDB" id="3263038at2759"/>
<accession>A0A9P5MTE0</accession>
<evidence type="ECO:0000313" key="2">
    <source>
        <dbReference type="Proteomes" id="UP000759537"/>
    </source>
</evidence>
<dbReference type="Proteomes" id="UP000759537">
    <property type="component" value="Unassembled WGS sequence"/>
</dbReference>
<dbReference type="EMBL" id="WHVB01000012">
    <property type="protein sequence ID" value="KAF8478155.1"/>
    <property type="molecule type" value="Genomic_DNA"/>
</dbReference>
<organism evidence="1 2">
    <name type="scientific">Russula ochroleuca</name>
    <dbReference type="NCBI Taxonomy" id="152965"/>
    <lineage>
        <taxon>Eukaryota</taxon>
        <taxon>Fungi</taxon>
        <taxon>Dikarya</taxon>
        <taxon>Basidiomycota</taxon>
        <taxon>Agaricomycotina</taxon>
        <taxon>Agaricomycetes</taxon>
        <taxon>Russulales</taxon>
        <taxon>Russulaceae</taxon>
        <taxon>Russula</taxon>
    </lineage>
</organism>
<keyword evidence="2" id="KW-1185">Reference proteome</keyword>
<reference evidence="1" key="2">
    <citation type="journal article" date="2020" name="Nat. Commun.">
        <title>Large-scale genome sequencing of mycorrhizal fungi provides insights into the early evolution of symbiotic traits.</title>
        <authorList>
            <person name="Miyauchi S."/>
            <person name="Kiss E."/>
            <person name="Kuo A."/>
            <person name="Drula E."/>
            <person name="Kohler A."/>
            <person name="Sanchez-Garcia M."/>
            <person name="Morin E."/>
            <person name="Andreopoulos B."/>
            <person name="Barry K.W."/>
            <person name="Bonito G."/>
            <person name="Buee M."/>
            <person name="Carver A."/>
            <person name="Chen C."/>
            <person name="Cichocki N."/>
            <person name="Clum A."/>
            <person name="Culley D."/>
            <person name="Crous P.W."/>
            <person name="Fauchery L."/>
            <person name="Girlanda M."/>
            <person name="Hayes R.D."/>
            <person name="Keri Z."/>
            <person name="LaButti K."/>
            <person name="Lipzen A."/>
            <person name="Lombard V."/>
            <person name="Magnuson J."/>
            <person name="Maillard F."/>
            <person name="Murat C."/>
            <person name="Nolan M."/>
            <person name="Ohm R.A."/>
            <person name="Pangilinan J."/>
            <person name="Pereira M.F."/>
            <person name="Perotto S."/>
            <person name="Peter M."/>
            <person name="Pfister S."/>
            <person name="Riley R."/>
            <person name="Sitrit Y."/>
            <person name="Stielow J.B."/>
            <person name="Szollosi G."/>
            <person name="Zifcakova L."/>
            <person name="Stursova M."/>
            <person name="Spatafora J.W."/>
            <person name="Tedersoo L."/>
            <person name="Vaario L.M."/>
            <person name="Yamada A."/>
            <person name="Yan M."/>
            <person name="Wang P."/>
            <person name="Xu J."/>
            <person name="Bruns T."/>
            <person name="Baldrian P."/>
            <person name="Vilgalys R."/>
            <person name="Dunand C."/>
            <person name="Henrissat B."/>
            <person name="Grigoriev I.V."/>
            <person name="Hibbett D."/>
            <person name="Nagy L.G."/>
            <person name="Martin F.M."/>
        </authorList>
    </citation>
    <scope>NUCLEOTIDE SEQUENCE</scope>
    <source>
        <strain evidence="1">Prilba</strain>
    </source>
</reference>
<reference evidence="1" key="1">
    <citation type="submission" date="2019-10" db="EMBL/GenBank/DDBJ databases">
        <authorList>
            <consortium name="DOE Joint Genome Institute"/>
            <person name="Kuo A."/>
            <person name="Miyauchi S."/>
            <person name="Kiss E."/>
            <person name="Drula E."/>
            <person name="Kohler A."/>
            <person name="Sanchez-Garcia M."/>
            <person name="Andreopoulos B."/>
            <person name="Barry K.W."/>
            <person name="Bonito G."/>
            <person name="Buee M."/>
            <person name="Carver A."/>
            <person name="Chen C."/>
            <person name="Cichocki N."/>
            <person name="Clum A."/>
            <person name="Culley D."/>
            <person name="Crous P.W."/>
            <person name="Fauchery L."/>
            <person name="Girlanda M."/>
            <person name="Hayes R."/>
            <person name="Keri Z."/>
            <person name="LaButti K."/>
            <person name="Lipzen A."/>
            <person name="Lombard V."/>
            <person name="Magnuson J."/>
            <person name="Maillard F."/>
            <person name="Morin E."/>
            <person name="Murat C."/>
            <person name="Nolan M."/>
            <person name="Ohm R."/>
            <person name="Pangilinan J."/>
            <person name="Pereira M."/>
            <person name="Perotto S."/>
            <person name="Peter M."/>
            <person name="Riley R."/>
            <person name="Sitrit Y."/>
            <person name="Stielow B."/>
            <person name="Szollosi G."/>
            <person name="Zifcakova L."/>
            <person name="Stursova M."/>
            <person name="Spatafora J.W."/>
            <person name="Tedersoo L."/>
            <person name="Vaario L.-M."/>
            <person name="Yamada A."/>
            <person name="Yan M."/>
            <person name="Wang P."/>
            <person name="Xu J."/>
            <person name="Bruns T."/>
            <person name="Baldrian P."/>
            <person name="Vilgalys R."/>
            <person name="Henrissat B."/>
            <person name="Grigoriev I.V."/>
            <person name="Hibbett D."/>
            <person name="Nagy L.G."/>
            <person name="Martin F.M."/>
        </authorList>
    </citation>
    <scope>NUCLEOTIDE SEQUENCE</scope>
    <source>
        <strain evidence="1">Prilba</strain>
    </source>
</reference>